<reference evidence="1" key="1">
    <citation type="journal article" date="2014" name="Front. Microbiol.">
        <title>High frequency of phylogenetically diverse reductive dehalogenase-homologous genes in deep subseafloor sedimentary metagenomes.</title>
        <authorList>
            <person name="Kawai M."/>
            <person name="Futagami T."/>
            <person name="Toyoda A."/>
            <person name="Takaki Y."/>
            <person name="Nishi S."/>
            <person name="Hori S."/>
            <person name="Arai W."/>
            <person name="Tsubouchi T."/>
            <person name="Morono Y."/>
            <person name="Uchiyama I."/>
            <person name="Ito T."/>
            <person name="Fujiyama A."/>
            <person name="Inagaki F."/>
            <person name="Takami H."/>
        </authorList>
    </citation>
    <scope>NUCLEOTIDE SEQUENCE</scope>
    <source>
        <strain evidence="1">Expedition CK06-06</strain>
    </source>
</reference>
<feature type="non-terminal residue" evidence="1">
    <location>
        <position position="122"/>
    </location>
</feature>
<accession>X1R8W8</accession>
<sequence>INEVKEEPKMSASSQTIGQKLEGELQFVLMKLGLVKHVQIIKVLTDLIPEERLLNLLASKEYQATETKRDQIIVNGQPFFKRPGTKPRKTESGWHITLRTKPRDILYQGKGALVISRGRGYI</sequence>
<dbReference type="AlphaFoldDB" id="X1R8W8"/>
<organism evidence="1">
    <name type="scientific">marine sediment metagenome</name>
    <dbReference type="NCBI Taxonomy" id="412755"/>
    <lineage>
        <taxon>unclassified sequences</taxon>
        <taxon>metagenomes</taxon>
        <taxon>ecological metagenomes</taxon>
    </lineage>
</organism>
<name>X1R8W8_9ZZZZ</name>
<gene>
    <name evidence="1" type="ORF">S06H3_64302</name>
</gene>
<dbReference type="EMBL" id="BARV01042909">
    <property type="protein sequence ID" value="GAI52039.1"/>
    <property type="molecule type" value="Genomic_DNA"/>
</dbReference>
<protein>
    <submittedName>
        <fullName evidence="1">Uncharacterized protein</fullName>
    </submittedName>
</protein>
<evidence type="ECO:0000313" key="1">
    <source>
        <dbReference type="EMBL" id="GAI52039.1"/>
    </source>
</evidence>
<comment type="caution">
    <text evidence="1">The sequence shown here is derived from an EMBL/GenBank/DDBJ whole genome shotgun (WGS) entry which is preliminary data.</text>
</comment>
<feature type="non-terminal residue" evidence="1">
    <location>
        <position position="1"/>
    </location>
</feature>
<proteinExistence type="predicted"/>